<gene>
    <name evidence="1" type="ORF">P2W56_06715</name>
</gene>
<dbReference type="GeneID" id="92769138"/>
<dbReference type="RefSeq" id="WP_049181202.1">
    <property type="nucleotide sequence ID" value="NZ_CP046975.1"/>
</dbReference>
<reference evidence="1" key="1">
    <citation type="submission" date="2023-03" db="EMBL/GenBank/DDBJ databases">
        <title>Corynebacterium amycolatum SB-1.</title>
        <authorList>
            <person name="Jo H."/>
        </authorList>
    </citation>
    <scope>NUCLEOTIDE SEQUENCE</scope>
    <source>
        <strain evidence="1">SB-1</strain>
    </source>
</reference>
<dbReference type="Proteomes" id="UP001220238">
    <property type="component" value="Chromosome"/>
</dbReference>
<accession>A0AB38XTF3</accession>
<name>A0AB38XTF3_CORAY</name>
<evidence type="ECO:0000313" key="2">
    <source>
        <dbReference type="Proteomes" id="UP001220238"/>
    </source>
</evidence>
<proteinExistence type="predicted"/>
<sequence>MNFDKALPSGSAFLRMVLVMGLKTNLFALSDELPRTNILSYPPASAEETLAQLDKIWPGKFAFDSEVTIEDGHNWYFHAVAFGPTLLFGTDDVYDLIEDAALANDPRASWSLCINSVVDSCHYTTPTRELGASCEDYDFDMQRFFSSGRLLDFEVPFANGEHVEVLHPTDVAEWEQTHGSVAPKDKNGEVSYLFHPLELGNAAVKWIFGIEGETPLQDSVMDSLPDCSHVNGLPMYNFVERR</sequence>
<dbReference type="EMBL" id="CP120206">
    <property type="protein sequence ID" value="WET43141.1"/>
    <property type="molecule type" value="Genomic_DNA"/>
</dbReference>
<organism evidence="1 2">
    <name type="scientific">Corynebacterium amycolatum</name>
    <dbReference type="NCBI Taxonomy" id="43765"/>
    <lineage>
        <taxon>Bacteria</taxon>
        <taxon>Bacillati</taxon>
        <taxon>Actinomycetota</taxon>
        <taxon>Actinomycetes</taxon>
        <taxon>Mycobacteriales</taxon>
        <taxon>Corynebacteriaceae</taxon>
        <taxon>Corynebacterium</taxon>
    </lineage>
</organism>
<evidence type="ECO:0000313" key="1">
    <source>
        <dbReference type="EMBL" id="WET43141.1"/>
    </source>
</evidence>
<dbReference type="AlphaFoldDB" id="A0AB38XTF3"/>
<protein>
    <submittedName>
        <fullName evidence="1">Uncharacterized protein</fullName>
    </submittedName>
</protein>